<reference evidence="5" key="1">
    <citation type="submission" date="2019-02" db="EMBL/GenBank/DDBJ databases">
        <authorList>
            <person name="Gruber-Vodicka R. H."/>
            <person name="Seah K. B. B."/>
        </authorList>
    </citation>
    <scope>NUCLEOTIDE SEQUENCE</scope>
    <source>
        <strain evidence="5">BECK_BZ197</strain>
    </source>
</reference>
<evidence type="ECO:0000313" key="5">
    <source>
        <dbReference type="EMBL" id="VFK22515.1"/>
    </source>
</evidence>
<proteinExistence type="inferred from homology"/>
<dbReference type="Pfam" id="PF20300">
    <property type="entry name" value="prok_STING"/>
    <property type="match status" value="1"/>
</dbReference>
<dbReference type="GO" id="GO:0051607">
    <property type="term" value="P:defense response to virus"/>
    <property type="evidence" value="ECO:0007669"/>
    <property type="project" value="UniProtKB-KW"/>
</dbReference>
<name>A0A450WZR5_9GAMM</name>
<sequence length="336" mass="38122">MPKRCFVIGPMKGPHMDTLKWLAYDVVEPLLPPGFEVKTPDSAQNGNVITHVIKSCDRAHLVIANTTGNNPNVFYEMAVLDAMGRACIPVKIVDEEDGPEDLMPLDRAAYRYFTIHRAPDKRKQTDEILSDAIKDVLDKRETGDMYQNPLTDFLGMPLGSLQSARGLARGYYLNLLKPSVDGILNDKFEGTAYDGQQYSNRVVEIIIPDRLEQASRPNVQKVVTSGELVKPIKMPAHGREITLYEWGQQTEPTFRWLDIPTTMASLKEMVEVRLGNDAHPDPTRPEFQEIEQDEIEQFEQALQRLIWQGRNAHHPLVEVKVLHWKDTKLGAIEKGR</sequence>
<protein>
    <recommendedName>
        <fullName evidence="4">Prokaryotic STING domain-containing protein</fullName>
    </recommendedName>
</protein>
<organism evidence="5">
    <name type="scientific">Candidatus Kentrum sp. MB</name>
    <dbReference type="NCBI Taxonomy" id="2138164"/>
    <lineage>
        <taxon>Bacteria</taxon>
        <taxon>Pseudomonadati</taxon>
        <taxon>Pseudomonadota</taxon>
        <taxon>Gammaproteobacteria</taxon>
        <taxon>Candidatus Kentrum</taxon>
    </lineage>
</organism>
<evidence type="ECO:0000256" key="2">
    <source>
        <dbReference type="ARBA" id="ARBA00023118"/>
    </source>
</evidence>
<keyword evidence="1" id="KW-0547">Nucleotide-binding</keyword>
<dbReference type="AlphaFoldDB" id="A0A450WZR5"/>
<dbReference type="GO" id="GO:0000166">
    <property type="term" value="F:nucleotide binding"/>
    <property type="evidence" value="ECO:0007669"/>
    <property type="project" value="UniProtKB-KW"/>
</dbReference>
<dbReference type="InterPro" id="IPR046876">
    <property type="entry name" value="Prok_STING"/>
</dbReference>
<dbReference type="EMBL" id="CAADFO010000002">
    <property type="protein sequence ID" value="VFK22515.1"/>
    <property type="molecule type" value="Genomic_DNA"/>
</dbReference>
<comment type="similarity">
    <text evidence="3">In the C-terminal section; belongs to the bacterial STING family.</text>
</comment>
<accession>A0A450WZR5</accession>
<evidence type="ECO:0000259" key="4">
    <source>
        <dbReference type="Pfam" id="PF20300"/>
    </source>
</evidence>
<evidence type="ECO:0000256" key="3">
    <source>
        <dbReference type="ARBA" id="ARBA00034315"/>
    </source>
</evidence>
<gene>
    <name evidence="5" type="ORF">BECKMB1821G_GA0114241_100251</name>
</gene>
<keyword evidence="2" id="KW-0051">Antiviral defense</keyword>
<feature type="domain" description="Prokaryotic STING" evidence="4">
    <location>
        <begin position="164"/>
        <end position="303"/>
    </location>
</feature>
<evidence type="ECO:0000256" key="1">
    <source>
        <dbReference type="ARBA" id="ARBA00022741"/>
    </source>
</evidence>